<dbReference type="GO" id="GO:0003993">
    <property type="term" value="F:acid phosphatase activity"/>
    <property type="evidence" value="ECO:0007669"/>
    <property type="project" value="InterPro"/>
</dbReference>
<keyword evidence="9" id="KW-0472">Membrane</keyword>
<dbReference type="SUPFAM" id="SSF49363">
    <property type="entry name" value="Purple acid phosphatase, N-terminal domain"/>
    <property type="match status" value="1"/>
</dbReference>
<evidence type="ECO:0000256" key="3">
    <source>
        <dbReference type="ARBA" id="ARBA00022723"/>
    </source>
</evidence>
<dbReference type="PROSITE" id="PS00136">
    <property type="entry name" value="SUBTILASE_ASP"/>
    <property type="match status" value="1"/>
</dbReference>
<dbReference type="PROSITE" id="PS50853">
    <property type="entry name" value="FN3"/>
    <property type="match status" value="1"/>
</dbReference>
<evidence type="ECO:0000256" key="4">
    <source>
        <dbReference type="ARBA" id="ARBA00022801"/>
    </source>
</evidence>
<dbReference type="PRINTS" id="PR00723">
    <property type="entry name" value="SUBTILISIN"/>
</dbReference>
<evidence type="ECO:0000313" key="12">
    <source>
        <dbReference type="Proteomes" id="UP000027153"/>
    </source>
</evidence>
<reference evidence="11 12" key="1">
    <citation type="journal article" date="2013" name="Nature">
        <title>Anaerobic oxidation of methane coupled to nitrate reduction in a novel archaeal lineage.</title>
        <authorList>
            <person name="Haroon M.F."/>
            <person name="Hu S."/>
            <person name="Shi Y."/>
            <person name="Imelfort M."/>
            <person name="Keller J."/>
            <person name="Hugenholtz P."/>
            <person name="Yuan Z."/>
            <person name="Tyson G.W."/>
        </authorList>
    </citation>
    <scope>NUCLEOTIDE SEQUENCE [LARGE SCALE GENOMIC DNA]</scope>
    <source>
        <strain evidence="11 12">ANME-2d</strain>
    </source>
</reference>
<feature type="active site" description="Charge relay system" evidence="6 7">
    <location>
        <position position="181"/>
    </location>
</feature>
<dbReference type="InterPro" id="IPR003961">
    <property type="entry name" value="FN3_dom"/>
</dbReference>
<feature type="active site" description="Charge relay system" evidence="6 7">
    <location>
        <position position="146"/>
    </location>
</feature>
<dbReference type="PROSITE" id="PS51892">
    <property type="entry name" value="SUBTILASE"/>
    <property type="match status" value="1"/>
</dbReference>
<dbReference type="GO" id="GO:0006508">
    <property type="term" value="P:proteolysis"/>
    <property type="evidence" value="ECO:0007669"/>
    <property type="project" value="UniProtKB-KW"/>
</dbReference>
<dbReference type="PANTHER" id="PTHR43806:SF11">
    <property type="entry name" value="CEREVISIN-RELATED"/>
    <property type="match status" value="1"/>
</dbReference>
<dbReference type="RefSeq" id="WP_157834009.1">
    <property type="nucleotide sequence ID" value="NZ_JMIY01000003.1"/>
</dbReference>
<comment type="similarity">
    <text evidence="1 7 8">Belongs to the peptidase S8 family.</text>
</comment>
<dbReference type="CDD" id="cd07477">
    <property type="entry name" value="Peptidases_S8_Subtilisin_subset"/>
    <property type="match status" value="1"/>
</dbReference>
<dbReference type="SMART" id="SM00060">
    <property type="entry name" value="FN3"/>
    <property type="match status" value="1"/>
</dbReference>
<dbReference type="AlphaFoldDB" id="A0A062V475"/>
<dbReference type="Gene3D" id="3.40.50.200">
    <property type="entry name" value="Peptidase S8/S53 domain"/>
    <property type="match status" value="1"/>
</dbReference>
<keyword evidence="12" id="KW-1185">Reference proteome</keyword>
<proteinExistence type="inferred from homology"/>
<evidence type="ECO:0000256" key="6">
    <source>
        <dbReference type="PIRSR" id="PIRSR615500-1"/>
    </source>
</evidence>
<dbReference type="Proteomes" id="UP000027153">
    <property type="component" value="Unassembled WGS sequence"/>
</dbReference>
<dbReference type="EMBL" id="JMIY01000003">
    <property type="protein sequence ID" value="KCZ72147.1"/>
    <property type="molecule type" value="Genomic_DNA"/>
</dbReference>
<dbReference type="InterPro" id="IPR015914">
    <property type="entry name" value="PAPs_N"/>
</dbReference>
<keyword evidence="2 7" id="KW-0645">Protease</keyword>
<dbReference type="GO" id="GO:0046872">
    <property type="term" value="F:metal ion binding"/>
    <property type="evidence" value="ECO:0007669"/>
    <property type="project" value="UniProtKB-KW"/>
</dbReference>
<dbReference type="OrthoDB" id="117227at2157"/>
<dbReference type="Pfam" id="PF05922">
    <property type="entry name" value="Inhibitor_I9"/>
    <property type="match status" value="1"/>
</dbReference>
<dbReference type="PANTHER" id="PTHR43806">
    <property type="entry name" value="PEPTIDASE S8"/>
    <property type="match status" value="1"/>
</dbReference>
<evidence type="ECO:0000256" key="5">
    <source>
        <dbReference type="ARBA" id="ARBA00022825"/>
    </source>
</evidence>
<evidence type="ECO:0000313" key="11">
    <source>
        <dbReference type="EMBL" id="KCZ72147.1"/>
    </source>
</evidence>
<organism evidence="11 12">
    <name type="scientific">Candidatus Methanoperedens nitratireducens</name>
    <dbReference type="NCBI Taxonomy" id="1392998"/>
    <lineage>
        <taxon>Archaea</taxon>
        <taxon>Methanobacteriati</taxon>
        <taxon>Methanobacteriota</taxon>
        <taxon>Stenosarchaea group</taxon>
        <taxon>Methanomicrobia</taxon>
        <taxon>Methanosarcinales</taxon>
        <taxon>ANME-2 cluster</taxon>
        <taxon>Candidatus Methanoperedentaceae</taxon>
        <taxon>Candidatus Methanoperedens</taxon>
    </lineage>
</organism>
<dbReference type="InterPro" id="IPR023828">
    <property type="entry name" value="Peptidase_S8_Ser-AS"/>
</dbReference>
<dbReference type="NCBIfam" id="TIGR04213">
    <property type="entry name" value="PGF_pre_PGF"/>
    <property type="match status" value="1"/>
</dbReference>
<dbReference type="InterPro" id="IPR015500">
    <property type="entry name" value="Peptidase_S8_subtilisin-rel"/>
</dbReference>
<dbReference type="InterPro" id="IPR026453">
    <property type="entry name" value="PGF_pre_PGF"/>
</dbReference>
<keyword evidence="3" id="KW-0479">Metal-binding</keyword>
<dbReference type="PROSITE" id="PS00137">
    <property type="entry name" value="SUBTILASE_HIS"/>
    <property type="match status" value="1"/>
</dbReference>
<evidence type="ECO:0000256" key="2">
    <source>
        <dbReference type="ARBA" id="ARBA00022670"/>
    </source>
</evidence>
<name>A0A062V475_9EURY</name>
<dbReference type="InterPro" id="IPR010259">
    <property type="entry name" value="S8pro/Inhibitor_I9"/>
</dbReference>
<keyword evidence="4 7" id="KW-0378">Hydrolase</keyword>
<evidence type="ECO:0000256" key="7">
    <source>
        <dbReference type="PROSITE-ProRule" id="PRU01240"/>
    </source>
</evidence>
<evidence type="ECO:0000256" key="9">
    <source>
        <dbReference type="SAM" id="Phobius"/>
    </source>
</evidence>
<dbReference type="PROSITE" id="PS00138">
    <property type="entry name" value="SUBTILASE_SER"/>
    <property type="match status" value="1"/>
</dbReference>
<dbReference type="Pfam" id="PF00082">
    <property type="entry name" value="Peptidase_S8"/>
    <property type="match status" value="1"/>
</dbReference>
<keyword evidence="9" id="KW-0812">Transmembrane</keyword>
<protein>
    <submittedName>
        <fullName evidence="11">Subtilisin-like serine protease</fullName>
    </submittedName>
</protein>
<dbReference type="Gene3D" id="2.60.40.380">
    <property type="entry name" value="Purple acid phosphatase-like, N-terminal"/>
    <property type="match status" value="1"/>
</dbReference>
<evidence type="ECO:0000256" key="1">
    <source>
        <dbReference type="ARBA" id="ARBA00011073"/>
    </source>
</evidence>
<evidence type="ECO:0000259" key="10">
    <source>
        <dbReference type="PROSITE" id="PS50853"/>
    </source>
</evidence>
<feature type="transmembrane region" description="Helical" evidence="9">
    <location>
        <begin position="1138"/>
        <end position="1157"/>
    </location>
</feature>
<dbReference type="InterPro" id="IPR000209">
    <property type="entry name" value="Peptidase_S8/S53_dom"/>
</dbReference>
<feature type="active site" description="Charge relay system" evidence="6 7">
    <location>
        <position position="345"/>
    </location>
</feature>
<dbReference type="SUPFAM" id="SSF52743">
    <property type="entry name" value="Subtilisin-like"/>
    <property type="match status" value="1"/>
</dbReference>
<gene>
    <name evidence="11" type="ORF">ANME2D_01550</name>
</gene>
<dbReference type="InterPro" id="IPR050131">
    <property type="entry name" value="Peptidase_S8_subtilisin-like"/>
</dbReference>
<dbReference type="InterPro" id="IPR023827">
    <property type="entry name" value="Peptidase_S8_Asp-AS"/>
</dbReference>
<sequence>MDVKSRMLEGEYVPVIITLKDSPSFKTLSKGDAVTLMKERASDSQQNLVTLLNKERSRGKADKIKQFWIVNAIAVNASPELIEILSKRDDVASIELDSELHILEDYSALVSQGQIDNATSEIKYINTTKVWELGIDGSGINVSVIDTGINAAHPDIAGRVVKWVDYINGGGSAYDDDPYGHGTHVAGTVGGNGSLGITTGVAPNVSLFGVKVLNNKGSGSASDMISGIEWSVSNRADVISMSLGTEQTWMTPDCDIDNPAIAYAINNAVNAGIVVVAAAGNNASGVSSPGCIRNAIAVGAVDSSDSIAYFSGRGAAMIDHGVVAPGVGVTSLNLSNGYVALSGTSMATPHVSGMVALLLHAAKKNDLTLSPSQIKSILETTSVDLGTAGKDDTYGAGRINVFAAIAPSVIANPTGYQAGSAARNGTAVILNATITDAIAGVKNASVNVSSINASITNVSLSSISGFWVNDNVIVNASDGIYDLNVTAYNNMGYINNLIQLSIIVDNTPPLISSASATPSKIEAGSGSSILSVNVTDNLSGVAQVAVNLSAIGGSPGSPMQNTGGDIWQITVNTTAVGNFSLSVNATDGAGNIENGTILLSVTDLTPPVIESARATPDSIRADGIDSTTLEIITHDFADVSSIKNVTVDLTNLGGNASQEMENSSGIWRFDVTTNKTGINGTLIRLPVNVTDARDNSNTSTSILLGIKETINASAGTLRFNFTIDSTIFNASISIPESTDLSGVLLVAPVDIPALDGLKHAGVALNLSNLTFDELIRIEMQYNFSYFSSFTEDETKLRLWFYNTTTNRWEITENSSVDTLNRTVSGYTSHFSVFAPLADVTPPVISNITLTSVTTGSAIISWDTDKPAQSLVKYGTTEGSYTSNTEDTSNVTSHSVQLAGLSAGTTYYYIVISTDHSGNTANVTGSLTTLSGGGASSSSGGGGGGGGGVASAEDYSNIEVKEKYDKYIFKDKITSYIFTSKNNPVLFVNITGNVNAGEISAAVEVLRNPSSIVKGPAPGIAYKNINIWVGTSGFAVPKNIKNADITFRVEKQWTDAVDPGSIALYRYDSQWIKLPTQKLREDTEFEYYVASTEKFSPFAITILRSAEEPISASVVKAGAATDGALIETTTMTAVPTEKAPGFEVTLAVITLCAIYLIGRKRR</sequence>
<dbReference type="InterPro" id="IPR022398">
    <property type="entry name" value="Peptidase_S8_His-AS"/>
</dbReference>
<dbReference type="InterPro" id="IPR034202">
    <property type="entry name" value="Subtilisin_Carlsberg-like"/>
</dbReference>
<keyword evidence="5 7" id="KW-0720">Serine protease</keyword>
<accession>A0A062V475</accession>
<dbReference type="InterPro" id="IPR008963">
    <property type="entry name" value="Purple_acid_Pase-like_N"/>
</dbReference>
<feature type="domain" description="Fibronectin type-III" evidence="10">
    <location>
        <begin position="843"/>
        <end position="932"/>
    </location>
</feature>
<dbReference type="CDD" id="cd00063">
    <property type="entry name" value="FN3"/>
    <property type="match status" value="1"/>
</dbReference>
<evidence type="ECO:0000256" key="8">
    <source>
        <dbReference type="RuleBase" id="RU003355"/>
    </source>
</evidence>
<dbReference type="InterPro" id="IPR036852">
    <property type="entry name" value="Peptidase_S8/S53_dom_sf"/>
</dbReference>
<comment type="caution">
    <text evidence="11">The sequence shown here is derived from an EMBL/GenBank/DDBJ whole genome shotgun (WGS) entry which is preliminary data.</text>
</comment>
<dbReference type="Pfam" id="PF16656">
    <property type="entry name" value="Pur_ac_phosph_N"/>
    <property type="match status" value="1"/>
</dbReference>
<dbReference type="GO" id="GO:0004252">
    <property type="term" value="F:serine-type endopeptidase activity"/>
    <property type="evidence" value="ECO:0007669"/>
    <property type="project" value="UniProtKB-UniRule"/>
</dbReference>
<keyword evidence="9" id="KW-1133">Transmembrane helix</keyword>